<comment type="caution">
    <text evidence="2">The sequence shown here is derived from an EMBL/GenBank/DDBJ whole genome shotgun (WGS) entry which is preliminary data.</text>
</comment>
<keyword evidence="3" id="KW-1185">Reference proteome</keyword>
<protein>
    <recommendedName>
        <fullName evidence="1">Serine-threonine/tyrosine-protein kinase catalytic domain-containing protein</fullName>
    </recommendedName>
</protein>
<reference evidence="2 3" key="1">
    <citation type="journal article" date="2024" name="G3 (Bethesda)">
        <title>Genome assembly of Hibiscus sabdariffa L. provides insights into metabolisms of medicinal natural products.</title>
        <authorList>
            <person name="Kim T."/>
        </authorList>
    </citation>
    <scope>NUCLEOTIDE SEQUENCE [LARGE SCALE GENOMIC DNA]</scope>
    <source>
        <strain evidence="2">TK-2024</strain>
        <tissue evidence="2">Old leaves</tissue>
    </source>
</reference>
<evidence type="ECO:0000259" key="1">
    <source>
        <dbReference type="Pfam" id="PF07714"/>
    </source>
</evidence>
<accession>A0ABR2G5D6</accession>
<evidence type="ECO:0000313" key="3">
    <source>
        <dbReference type="Proteomes" id="UP001472677"/>
    </source>
</evidence>
<organism evidence="2 3">
    <name type="scientific">Hibiscus sabdariffa</name>
    <name type="common">roselle</name>
    <dbReference type="NCBI Taxonomy" id="183260"/>
    <lineage>
        <taxon>Eukaryota</taxon>
        <taxon>Viridiplantae</taxon>
        <taxon>Streptophyta</taxon>
        <taxon>Embryophyta</taxon>
        <taxon>Tracheophyta</taxon>
        <taxon>Spermatophyta</taxon>
        <taxon>Magnoliopsida</taxon>
        <taxon>eudicotyledons</taxon>
        <taxon>Gunneridae</taxon>
        <taxon>Pentapetalae</taxon>
        <taxon>rosids</taxon>
        <taxon>malvids</taxon>
        <taxon>Malvales</taxon>
        <taxon>Malvaceae</taxon>
        <taxon>Malvoideae</taxon>
        <taxon>Hibiscus</taxon>
    </lineage>
</organism>
<dbReference type="InterPro" id="IPR011009">
    <property type="entry name" value="Kinase-like_dom_sf"/>
</dbReference>
<dbReference type="PANTHER" id="PTHR44329:SF25">
    <property type="entry name" value="PROTEIN KINASE DOMAIN-CONTAINING PROTEIN"/>
    <property type="match status" value="1"/>
</dbReference>
<proteinExistence type="predicted"/>
<name>A0ABR2G5D6_9ROSI</name>
<gene>
    <name evidence="2" type="ORF">V6N12_064305</name>
</gene>
<dbReference type="Proteomes" id="UP001472677">
    <property type="component" value="Unassembled WGS sequence"/>
</dbReference>
<feature type="domain" description="Serine-threonine/tyrosine-protein kinase catalytic" evidence="1">
    <location>
        <begin position="11"/>
        <end position="52"/>
    </location>
</feature>
<sequence length="74" mass="8472">MHCASIIGGIVNDSLRPTIPAWCDPEWKALMEQCWASDPTDRRSFSEISQKLRNMAAAINERHESDRNARLLLF</sequence>
<dbReference type="EMBL" id="JBBPBM010000002">
    <property type="protein sequence ID" value="KAK8595796.1"/>
    <property type="molecule type" value="Genomic_DNA"/>
</dbReference>
<dbReference type="SUPFAM" id="SSF56112">
    <property type="entry name" value="Protein kinase-like (PK-like)"/>
    <property type="match status" value="1"/>
</dbReference>
<dbReference type="Pfam" id="PF07714">
    <property type="entry name" value="PK_Tyr_Ser-Thr"/>
    <property type="match status" value="1"/>
</dbReference>
<dbReference type="PANTHER" id="PTHR44329">
    <property type="entry name" value="SERINE/THREONINE-PROTEIN KINASE TNNI3K-RELATED"/>
    <property type="match status" value="1"/>
</dbReference>
<dbReference type="InterPro" id="IPR051681">
    <property type="entry name" value="Ser/Thr_Kinases-Pseudokinases"/>
</dbReference>
<dbReference type="Gene3D" id="1.10.510.10">
    <property type="entry name" value="Transferase(Phosphotransferase) domain 1"/>
    <property type="match status" value="1"/>
</dbReference>
<dbReference type="InterPro" id="IPR001245">
    <property type="entry name" value="Ser-Thr/Tyr_kinase_cat_dom"/>
</dbReference>
<evidence type="ECO:0000313" key="2">
    <source>
        <dbReference type="EMBL" id="KAK8595796.1"/>
    </source>
</evidence>